<evidence type="ECO:0000313" key="2">
    <source>
        <dbReference type="Proteomes" id="UP000005396"/>
    </source>
</evidence>
<dbReference type="EMBL" id="ABCC02000036">
    <property type="protein sequence ID" value="EDP15148.1"/>
    <property type="molecule type" value="Genomic_DNA"/>
</dbReference>
<sequence length="45" mass="5007">MTGTKGAAAEYAAGPLFDGKNYILYMFMENTHRQQVRINNSGLIL</sequence>
<proteinExistence type="predicted"/>
<organism evidence="1 2">
    <name type="scientific">Enterocloster bolteae (strain ATCC BAA-613 / DSM 15670 / CCUG 46953 / JCM 12243 / WAL 16351)</name>
    <name type="common">Clostridium bolteae</name>
    <dbReference type="NCBI Taxonomy" id="411902"/>
    <lineage>
        <taxon>Bacteria</taxon>
        <taxon>Bacillati</taxon>
        <taxon>Bacillota</taxon>
        <taxon>Clostridia</taxon>
        <taxon>Lachnospirales</taxon>
        <taxon>Lachnospiraceae</taxon>
        <taxon>Enterocloster</taxon>
    </lineage>
</organism>
<gene>
    <name evidence="1" type="ORF">CLOBOL_04485</name>
</gene>
<dbReference type="AlphaFoldDB" id="A8RW67"/>
<comment type="caution">
    <text evidence="1">The sequence shown here is derived from an EMBL/GenBank/DDBJ whole genome shotgun (WGS) entry which is preliminary data.</text>
</comment>
<dbReference type="Proteomes" id="UP000005396">
    <property type="component" value="Unassembled WGS sequence"/>
</dbReference>
<dbReference type="PaxDb" id="411902-CLOBOL_04485"/>
<protein>
    <submittedName>
        <fullName evidence="1">Uncharacterized protein</fullName>
    </submittedName>
</protein>
<reference evidence="1 2" key="2">
    <citation type="submission" date="2007-09" db="EMBL/GenBank/DDBJ databases">
        <title>Draft genome sequence of Clostridium bolteae (ATCC BAA-613).</title>
        <authorList>
            <person name="Sudarsanam P."/>
            <person name="Ley R."/>
            <person name="Guruge J."/>
            <person name="Turnbaugh P.J."/>
            <person name="Mahowald M."/>
            <person name="Liep D."/>
            <person name="Gordon J."/>
        </authorList>
    </citation>
    <scope>NUCLEOTIDE SEQUENCE [LARGE SCALE GENOMIC DNA]</scope>
    <source>
        <strain evidence="2">ATCC BAA-613 / DSM 15670 / CCUG 46953 / JCM 12243 / WAL 16351</strain>
    </source>
</reference>
<reference evidence="1 2" key="1">
    <citation type="submission" date="2007-08" db="EMBL/GenBank/DDBJ databases">
        <authorList>
            <person name="Fulton L."/>
            <person name="Clifton S."/>
            <person name="Fulton B."/>
            <person name="Xu J."/>
            <person name="Minx P."/>
            <person name="Pepin K.H."/>
            <person name="Johnson M."/>
            <person name="Thiruvilangam P."/>
            <person name="Bhonagiri V."/>
            <person name="Nash W.E."/>
            <person name="Mardis E.R."/>
            <person name="Wilson R.K."/>
        </authorList>
    </citation>
    <scope>NUCLEOTIDE SEQUENCE [LARGE SCALE GENOMIC DNA]</scope>
    <source>
        <strain evidence="2">ATCC BAA-613 / DSM 15670 / CCUG 46953 / JCM 12243 / WAL 16351</strain>
    </source>
</reference>
<name>A8RW67_ENTBW</name>
<evidence type="ECO:0000313" key="1">
    <source>
        <dbReference type="EMBL" id="EDP15148.1"/>
    </source>
</evidence>
<dbReference type="HOGENOM" id="CLU_3198024_0_0_9"/>
<accession>A8RW67</accession>